<name>A0ABQ9NAL4_HEVBR</name>
<evidence type="ECO:0000256" key="2">
    <source>
        <dbReference type="PROSITE-ProRule" id="PRU00176"/>
    </source>
</evidence>
<dbReference type="PANTHER" id="PTHR48027">
    <property type="entry name" value="HETEROGENEOUS NUCLEAR RIBONUCLEOPROTEIN 87F-RELATED"/>
    <property type="match status" value="1"/>
</dbReference>
<evidence type="ECO:0000259" key="3">
    <source>
        <dbReference type="PROSITE" id="PS50102"/>
    </source>
</evidence>
<dbReference type="PROSITE" id="PS50102">
    <property type="entry name" value="RRM"/>
    <property type="match status" value="1"/>
</dbReference>
<gene>
    <name evidence="4" type="ORF">P3X46_000021</name>
</gene>
<dbReference type="InterPro" id="IPR003954">
    <property type="entry name" value="RRM_euk-type"/>
</dbReference>
<dbReference type="Gene3D" id="3.30.70.330">
    <property type="match status" value="1"/>
</dbReference>
<keyword evidence="5" id="KW-1185">Reference proteome</keyword>
<dbReference type="InterPro" id="IPR052462">
    <property type="entry name" value="SLIRP/GR-RBP-like"/>
</dbReference>
<evidence type="ECO:0000256" key="1">
    <source>
        <dbReference type="ARBA" id="ARBA00022884"/>
    </source>
</evidence>
<accession>A0ABQ9NAL4</accession>
<evidence type="ECO:0000313" key="5">
    <source>
        <dbReference type="Proteomes" id="UP001174677"/>
    </source>
</evidence>
<comment type="caution">
    <text evidence="4">The sequence shown here is derived from an EMBL/GenBank/DDBJ whole genome shotgun (WGS) entry which is preliminary data.</text>
</comment>
<dbReference type="Pfam" id="PF00076">
    <property type="entry name" value="RRM_1"/>
    <property type="match status" value="1"/>
</dbReference>
<dbReference type="InterPro" id="IPR035979">
    <property type="entry name" value="RBD_domain_sf"/>
</dbReference>
<keyword evidence="1 2" id="KW-0694">RNA-binding</keyword>
<reference evidence="4" key="1">
    <citation type="journal article" date="2023" name="Plant Biotechnol. J.">
        <title>Chromosome-level wild Hevea brasiliensis genome provides new tools for genomic-assisted breeding and valuable loci to elevate rubber yield.</title>
        <authorList>
            <person name="Cheng H."/>
            <person name="Song X."/>
            <person name="Hu Y."/>
            <person name="Wu T."/>
            <person name="Yang Q."/>
            <person name="An Z."/>
            <person name="Feng S."/>
            <person name="Deng Z."/>
            <person name="Wu W."/>
            <person name="Zeng X."/>
            <person name="Tu M."/>
            <person name="Wang X."/>
            <person name="Huang H."/>
        </authorList>
    </citation>
    <scope>NUCLEOTIDE SEQUENCE</scope>
    <source>
        <strain evidence="4">MT/VB/25A 57/8</strain>
    </source>
</reference>
<dbReference type="InterPro" id="IPR012677">
    <property type="entry name" value="Nucleotide-bd_a/b_plait_sf"/>
</dbReference>
<sequence length="121" mass="13519">MVSFRGISKSFYQILSQSNPNYLASQFFSRGFSSKLFVKGISFSTTEKSLAEAFSKFGQVVESEIIRDKASNKSKGYGYVTFATEDEAKKAFMEMNGKLVDGRPVFVDNAWPRGSRGLVKQ</sequence>
<dbReference type="SMART" id="SM00361">
    <property type="entry name" value="RRM_1"/>
    <property type="match status" value="1"/>
</dbReference>
<dbReference type="EMBL" id="JARPOI010000001">
    <property type="protein sequence ID" value="KAJ9188646.1"/>
    <property type="molecule type" value="Genomic_DNA"/>
</dbReference>
<dbReference type="SUPFAM" id="SSF54928">
    <property type="entry name" value="RNA-binding domain, RBD"/>
    <property type="match status" value="1"/>
</dbReference>
<dbReference type="SMART" id="SM00360">
    <property type="entry name" value="RRM"/>
    <property type="match status" value="1"/>
</dbReference>
<protein>
    <recommendedName>
        <fullName evidence="3">RRM domain-containing protein</fullName>
    </recommendedName>
</protein>
<dbReference type="Proteomes" id="UP001174677">
    <property type="component" value="Chromosome 1"/>
</dbReference>
<dbReference type="InterPro" id="IPR000504">
    <property type="entry name" value="RRM_dom"/>
</dbReference>
<organism evidence="4 5">
    <name type="scientific">Hevea brasiliensis</name>
    <name type="common">Para rubber tree</name>
    <name type="synonym">Siphonia brasiliensis</name>
    <dbReference type="NCBI Taxonomy" id="3981"/>
    <lineage>
        <taxon>Eukaryota</taxon>
        <taxon>Viridiplantae</taxon>
        <taxon>Streptophyta</taxon>
        <taxon>Embryophyta</taxon>
        <taxon>Tracheophyta</taxon>
        <taxon>Spermatophyta</taxon>
        <taxon>Magnoliopsida</taxon>
        <taxon>eudicotyledons</taxon>
        <taxon>Gunneridae</taxon>
        <taxon>Pentapetalae</taxon>
        <taxon>rosids</taxon>
        <taxon>fabids</taxon>
        <taxon>Malpighiales</taxon>
        <taxon>Euphorbiaceae</taxon>
        <taxon>Crotonoideae</taxon>
        <taxon>Micrandreae</taxon>
        <taxon>Hevea</taxon>
    </lineage>
</organism>
<proteinExistence type="predicted"/>
<evidence type="ECO:0000313" key="4">
    <source>
        <dbReference type="EMBL" id="KAJ9188646.1"/>
    </source>
</evidence>
<feature type="domain" description="RRM" evidence="3">
    <location>
        <begin position="34"/>
        <end position="112"/>
    </location>
</feature>